<dbReference type="Gene3D" id="1.10.510.10">
    <property type="entry name" value="Transferase(Phosphotransferase) domain 1"/>
    <property type="match status" value="1"/>
</dbReference>
<proteinExistence type="predicted"/>
<evidence type="ECO:0000256" key="5">
    <source>
        <dbReference type="ARBA" id="ARBA00022777"/>
    </source>
</evidence>
<evidence type="ECO:0000256" key="3">
    <source>
        <dbReference type="ARBA" id="ARBA00022679"/>
    </source>
</evidence>
<dbReference type="SMART" id="SM00220">
    <property type="entry name" value="S_TKc"/>
    <property type="match status" value="1"/>
</dbReference>
<dbReference type="EC" id="2.7.11.1" evidence="1"/>
<keyword evidence="4 7" id="KW-0547">Nucleotide-binding</keyword>
<feature type="compositionally biased region" description="Pro residues" evidence="8">
    <location>
        <begin position="327"/>
        <end position="338"/>
    </location>
</feature>
<evidence type="ECO:0000313" key="12">
    <source>
        <dbReference type="Proteomes" id="UP001551695"/>
    </source>
</evidence>
<gene>
    <name evidence="11" type="ORF">AB0I48_25160</name>
</gene>
<evidence type="ECO:0000256" key="9">
    <source>
        <dbReference type="SAM" id="Phobius"/>
    </source>
</evidence>
<dbReference type="Pfam" id="PF00069">
    <property type="entry name" value="Pkinase"/>
    <property type="match status" value="1"/>
</dbReference>
<dbReference type="InterPro" id="IPR011009">
    <property type="entry name" value="Kinase-like_dom_sf"/>
</dbReference>
<feature type="binding site" evidence="7">
    <location>
        <position position="44"/>
    </location>
    <ligand>
        <name>ATP</name>
        <dbReference type="ChEBI" id="CHEBI:30616"/>
    </ligand>
</feature>
<keyword evidence="12" id="KW-1185">Reference proteome</keyword>
<feature type="compositionally biased region" description="Basic and acidic residues" evidence="8">
    <location>
        <begin position="309"/>
        <end position="325"/>
    </location>
</feature>
<dbReference type="RefSeq" id="WP_357786944.1">
    <property type="nucleotide sequence ID" value="NZ_JBFAKC010000012.1"/>
</dbReference>
<dbReference type="PROSITE" id="PS00108">
    <property type="entry name" value="PROTEIN_KINASE_ST"/>
    <property type="match status" value="1"/>
</dbReference>
<dbReference type="Gene3D" id="3.30.200.20">
    <property type="entry name" value="Phosphorylase Kinase, domain 1"/>
    <property type="match status" value="1"/>
</dbReference>
<dbReference type="InterPro" id="IPR000719">
    <property type="entry name" value="Prot_kinase_dom"/>
</dbReference>
<keyword evidence="9" id="KW-0812">Transmembrane</keyword>
<dbReference type="EMBL" id="JBFAKC010000012">
    <property type="protein sequence ID" value="MEV0710860.1"/>
    <property type="molecule type" value="Genomic_DNA"/>
</dbReference>
<accession>A0ABV3FZK7</accession>
<dbReference type="PANTHER" id="PTHR43289:SF6">
    <property type="entry name" value="SERINE_THREONINE-PROTEIN KINASE NEKL-3"/>
    <property type="match status" value="1"/>
</dbReference>
<keyword evidence="6 7" id="KW-0067">ATP-binding</keyword>
<organism evidence="11 12">
    <name type="scientific">Nocardia aurea</name>
    <dbReference type="NCBI Taxonomy" id="2144174"/>
    <lineage>
        <taxon>Bacteria</taxon>
        <taxon>Bacillati</taxon>
        <taxon>Actinomycetota</taxon>
        <taxon>Actinomycetes</taxon>
        <taxon>Mycobacteriales</taxon>
        <taxon>Nocardiaceae</taxon>
        <taxon>Nocardia</taxon>
    </lineage>
</organism>
<dbReference type="InterPro" id="IPR017441">
    <property type="entry name" value="Protein_kinase_ATP_BS"/>
</dbReference>
<feature type="region of interest" description="Disordered" evidence="8">
    <location>
        <begin position="273"/>
        <end position="615"/>
    </location>
</feature>
<evidence type="ECO:0000256" key="4">
    <source>
        <dbReference type="ARBA" id="ARBA00022741"/>
    </source>
</evidence>
<evidence type="ECO:0000313" key="11">
    <source>
        <dbReference type="EMBL" id="MEV0710860.1"/>
    </source>
</evidence>
<evidence type="ECO:0000256" key="6">
    <source>
        <dbReference type="ARBA" id="ARBA00022840"/>
    </source>
</evidence>
<dbReference type="Proteomes" id="UP001551695">
    <property type="component" value="Unassembled WGS sequence"/>
</dbReference>
<reference evidence="11 12" key="1">
    <citation type="submission" date="2024-06" db="EMBL/GenBank/DDBJ databases">
        <title>The Natural Products Discovery Center: Release of the First 8490 Sequenced Strains for Exploring Actinobacteria Biosynthetic Diversity.</title>
        <authorList>
            <person name="Kalkreuter E."/>
            <person name="Kautsar S.A."/>
            <person name="Yang D."/>
            <person name="Bader C.D."/>
            <person name="Teijaro C.N."/>
            <person name="Fluegel L."/>
            <person name="Davis C.M."/>
            <person name="Simpson J.R."/>
            <person name="Lauterbach L."/>
            <person name="Steele A.D."/>
            <person name="Gui C."/>
            <person name="Meng S."/>
            <person name="Li G."/>
            <person name="Viehrig K."/>
            <person name="Ye F."/>
            <person name="Su P."/>
            <person name="Kiefer A.F."/>
            <person name="Nichols A."/>
            <person name="Cepeda A.J."/>
            <person name="Yan W."/>
            <person name="Fan B."/>
            <person name="Jiang Y."/>
            <person name="Adhikari A."/>
            <person name="Zheng C.-J."/>
            <person name="Schuster L."/>
            <person name="Cowan T.M."/>
            <person name="Smanski M.J."/>
            <person name="Chevrette M.G."/>
            <person name="De Carvalho L.P.S."/>
            <person name="Shen B."/>
        </authorList>
    </citation>
    <scope>NUCLEOTIDE SEQUENCE [LARGE SCALE GENOMIC DNA]</scope>
    <source>
        <strain evidence="11 12">NPDC050403</strain>
    </source>
</reference>
<protein>
    <recommendedName>
        <fullName evidence="1">non-specific serine/threonine protein kinase</fullName>
        <ecNumber evidence="1">2.7.11.1</ecNumber>
    </recommendedName>
</protein>
<evidence type="ECO:0000256" key="2">
    <source>
        <dbReference type="ARBA" id="ARBA00022527"/>
    </source>
</evidence>
<dbReference type="InterPro" id="IPR008271">
    <property type="entry name" value="Ser/Thr_kinase_AS"/>
</dbReference>
<feature type="compositionally biased region" description="Low complexity" evidence="8">
    <location>
        <begin position="355"/>
        <end position="413"/>
    </location>
</feature>
<feature type="domain" description="Protein kinase" evidence="10">
    <location>
        <begin position="15"/>
        <end position="275"/>
    </location>
</feature>
<evidence type="ECO:0000256" key="8">
    <source>
        <dbReference type="SAM" id="MobiDB-lite"/>
    </source>
</evidence>
<evidence type="ECO:0000256" key="7">
    <source>
        <dbReference type="PROSITE-ProRule" id="PRU10141"/>
    </source>
</evidence>
<dbReference type="PROSITE" id="PS00107">
    <property type="entry name" value="PROTEIN_KINASE_ATP"/>
    <property type="match status" value="1"/>
</dbReference>
<keyword evidence="3" id="KW-0808">Transferase</keyword>
<name>A0ABV3FZK7_9NOCA</name>
<feature type="compositionally biased region" description="Low complexity" evidence="8">
    <location>
        <begin position="582"/>
        <end position="592"/>
    </location>
</feature>
<dbReference type="PANTHER" id="PTHR43289">
    <property type="entry name" value="MITOGEN-ACTIVATED PROTEIN KINASE KINASE KINASE 20-RELATED"/>
    <property type="match status" value="1"/>
</dbReference>
<evidence type="ECO:0000256" key="1">
    <source>
        <dbReference type="ARBA" id="ARBA00012513"/>
    </source>
</evidence>
<keyword evidence="9" id="KW-0472">Membrane</keyword>
<keyword evidence="9" id="KW-1133">Transmembrane helix</keyword>
<dbReference type="GO" id="GO:0016301">
    <property type="term" value="F:kinase activity"/>
    <property type="evidence" value="ECO:0007669"/>
    <property type="project" value="UniProtKB-KW"/>
</dbReference>
<feature type="transmembrane region" description="Helical" evidence="9">
    <location>
        <begin position="621"/>
        <end position="641"/>
    </location>
</feature>
<comment type="caution">
    <text evidence="11">The sequence shown here is derived from an EMBL/GenBank/DDBJ whole genome shotgun (WGS) entry which is preliminary data.</text>
</comment>
<keyword evidence="2" id="KW-0723">Serine/threonine-protein kinase</keyword>
<dbReference type="CDD" id="cd14014">
    <property type="entry name" value="STKc_PknB_like"/>
    <property type="match status" value="1"/>
</dbReference>
<dbReference type="PROSITE" id="PS50011">
    <property type="entry name" value="PROTEIN_KINASE_DOM"/>
    <property type="match status" value="1"/>
</dbReference>
<sequence length="751" mass="76816">MDDADSRIGSRFGPYEFRSLLGRGGMGEVYEAYDTVKGRVVAVKLLPTELARDPVFQQRFRRESKAAARLAEPHVIPIHDWGEIDGVLYIDMRLVRGSDLRSVLEEKGPLSPVRTVGIIEQIAAALDAAHTEGLVHRDVKPANILVTPSDFAYLADFGIARSAGDPSVTDTGTAVGSYNYIAPERFDTAPVSGAADVYSLACVLYECLTGTQPFPAEGMNVLIRSHLTAPPPRPSAKQSGLPPVLDEVVVRGMAKDPADRYPSASALASAARAALTAPGPESQRLRREPGLPAPTTVVFPAVEPGGGHGDPRASDATTRRIRDARPPSGPNPSTPPGRPGARQTREPSGGGDPGARGPAPREGAASGSGAPNAGEPIAAGEGEGGATSAPTVDLDAVTAKSTTAAPAAATVRTQRVSETRSPGAGSREGAQAPNVASEKRSPGTGPRDGAQMPKATSDARSPGTGGQAPNAGSEKRSPGTGPREGAQSPNTAQGGGPHAAATVDFTALARNRPPGSRGPTGPQAPGGDPSTVDLSATANRLPGRSASSVPGRESRPGAVGPPRPPVRSAQTRNSGPIAAGRPQQPSAQSAPPTTHFGRVGDATGTRSAQPAPPARSRTPRLLLLFAAVLAIAAAVAGVVGWHARGGDGEAPAQDLSTSTVRLPEDAQACAQSKPKVGRYSASATGSRVTSCPFAEAVREAYGWAAGDAEAGDERSVTATSPVSQREYTMDCTAGIDFVTCTGGDNAIVYLY</sequence>
<dbReference type="SUPFAM" id="SSF56112">
    <property type="entry name" value="Protein kinase-like (PK-like)"/>
    <property type="match status" value="1"/>
</dbReference>
<keyword evidence="5 11" id="KW-0418">Kinase</keyword>
<evidence type="ECO:0000259" key="10">
    <source>
        <dbReference type="PROSITE" id="PS50011"/>
    </source>
</evidence>